<dbReference type="AlphaFoldDB" id="A0A370KYP5"/>
<keyword evidence="4" id="KW-0808">Transferase</keyword>
<sequence length="460" mass="48175">MPATAPSPAARGAGGDNDYYGAVLSRAAEIEQAYRALTPRSGALFARAGTVFPGGFTRDAIMRKPYAAFVTSGQGSVLTDADGRAITDFWFNATSLPLGHAHPAVVEAAERQLRKGTAYFAPTEHELALAELLIARVPSAERIRFANSGSEAVMMAIRFGRAFSGRPLIVKFEGSYHGSYDDVSWSVSPAPERAGSASQPTPTAESAGLAGTDGRVAVLPFNDAEALRSFITAHHREIGVLLVEPMANRIGLILPDDAFLREARALCDQYGIVLIFDEVIAFRVGYHGAQGLLGVTPDLTTLGKIIGGGFPVGAVAGRADVLDLSSPAQRERVTHAGTFNANPMVAVAGLATMSALTPEVFAGFEATGNALRKRLSDLCEGLPLQVTGAGSLFKITATGTTIRNYRDGATANYAWESTVSLALLNAGFLMTPGLSGVISTATTQAQIDAFIDALAQIIAS</sequence>
<proteinExistence type="inferred from homology"/>
<evidence type="ECO:0000256" key="1">
    <source>
        <dbReference type="ARBA" id="ARBA00001933"/>
    </source>
</evidence>
<keyword evidence="2 3" id="KW-0663">Pyridoxal phosphate</keyword>
<dbReference type="Gene3D" id="3.90.1150.10">
    <property type="entry name" value="Aspartate Aminotransferase, domain 1"/>
    <property type="match status" value="1"/>
</dbReference>
<dbReference type="PANTHER" id="PTHR43713">
    <property type="entry name" value="GLUTAMATE-1-SEMIALDEHYDE 2,1-AMINOMUTASE"/>
    <property type="match status" value="1"/>
</dbReference>
<dbReference type="GO" id="GO:0008483">
    <property type="term" value="F:transaminase activity"/>
    <property type="evidence" value="ECO:0007669"/>
    <property type="project" value="UniProtKB-KW"/>
</dbReference>
<keyword evidence="4" id="KW-0032">Aminotransferase</keyword>
<reference evidence="5" key="1">
    <citation type="submission" date="2018-07" db="EMBL/GenBank/DDBJ databases">
        <authorList>
            <person name="Safronova V.I."/>
            <person name="Chirak E.R."/>
            <person name="Sazanova A.L."/>
        </authorList>
    </citation>
    <scope>NUCLEOTIDE SEQUENCE [LARGE SCALE GENOMIC DNA]</scope>
    <source>
        <strain evidence="5">RCAM04685</strain>
    </source>
</reference>
<dbReference type="PANTHER" id="PTHR43713:SF3">
    <property type="entry name" value="GLUTAMATE-1-SEMIALDEHYDE 2,1-AMINOMUTASE 1, CHLOROPLASTIC-RELATED"/>
    <property type="match status" value="1"/>
</dbReference>
<comment type="similarity">
    <text evidence="3">Belongs to the class-III pyridoxal-phosphate-dependent aminotransferase family.</text>
</comment>
<name>A0A370KYP5_9HYPH</name>
<dbReference type="Gene3D" id="3.40.640.10">
    <property type="entry name" value="Type I PLP-dependent aspartate aminotransferase-like (Major domain)"/>
    <property type="match status" value="1"/>
</dbReference>
<dbReference type="EMBL" id="QQTP01000022">
    <property type="protein sequence ID" value="RDJ20104.1"/>
    <property type="molecule type" value="Genomic_DNA"/>
</dbReference>
<dbReference type="OrthoDB" id="9801052at2"/>
<organism evidence="4 5">
    <name type="scientific">Bosea caraganae</name>
    <dbReference type="NCBI Taxonomy" id="2763117"/>
    <lineage>
        <taxon>Bacteria</taxon>
        <taxon>Pseudomonadati</taxon>
        <taxon>Pseudomonadota</taxon>
        <taxon>Alphaproteobacteria</taxon>
        <taxon>Hyphomicrobiales</taxon>
        <taxon>Boseaceae</taxon>
        <taxon>Bosea</taxon>
    </lineage>
</organism>
<dbReference type="SUPFAM" id="SSF53383">
    <property type="entry name" value="PLP-dependent transferases"/>
    <property type="match status" value="1"/>
</dbReference>
<dbReference type="Proteomes" id="UP000255207">
    <property type="component" value="Unassembled WGS sequence"/>
</dbReference>
<evidence type="ECO:0000313" key="5">
    <source>
        <dbReference type="Proteomes" id="UP000255207"/>
    </source>
</evidence>
<dbReference type="InterPro" id="IPR005814">
    <property type="entry name" value="Aminotrans_3"/>
</dbReference>
<keyword evidence="5" id="KW-1185">Reference proteome</keyword>
<comment type="caution">
    <text evidence="4">The sequence shown here is derived from an EMBL/GenBank/DDBJ whole genome shotgun (WGS) entry which is preliminary data.</text>
</comment>
<evidence type="ECO:0000313" key="4">
    <source>
        <dbReference type="EMBL" id="RDJ20104.1"/>
    </source>
</evidence>
<dbReference type="GO" id="GO:0030170">
    <property type="term" value="F:pyridoxal phosphate binding"/>
    <property type="evidence" value="ECO:0007669"/>
    <property type="project" value="InterPro"/>
</dbReference>
<gene>
    <name evidence="4" type="ORF">DWE98_26060</name>
</gene>
<protein>
    <submittedName>
        <fullName evidence="4">Aminotransferase class III-fold pyridoxal phosphate-dependent enzyme</fullName>
    </submittedName>
</protein>
<dbReference type="RefSeq" id="WP_114832239.1">
    <property type="nucleotide sequence ID" value="NZ_QQTO01000022.1"/>
</dbReference>
<dbReference type="InterPro" id="IPR015421">
    <property type="entry name" value="PyrdxlP-dep_Trfase_major"/>
</dbReference>
<dbReference type="InterPro" id="IPR015424">
    <property type="entry name" value="PyrdxlP-dep_Trfase"/>
</dbReference>
<dbReference type="CDD" id="cd00610">
    <property type="entry name" value="OAT_like"/>
    <property type="match status" value="1"/>
</dbReference>
<dbReference type="InterPro" id="IPR015422">
    <property type="entry name" value="PyrdxlP-dep_Trfase_small"/>
</dbReference>
<evidence type="ECO:0000256" key="2">
    <source>
        <dbReference type="ARBA" id="ARBA00022898"/>
    </source>
</evidence>
<dbReference type="Pfam" id="PF00202">
    <property type="entry name" value="Aminotran_3"/>
    <property type="match status" value="1"/>
</dbReference>
<evidence type="ECO:0000256" key="3">
    <source>
        <dbReference type="RuleBase" id="RU003560"/>
    </source>
</evidence>
<comment type="cofactor">
    <cofactor evidence="1">
        <name>pyridoxal 5'-phosphate</name>
        <dbReference type="ChEBI" id="CHEBI:597326"/>
    </cofactor>
</comment>
<accession>A0A370KYP5</accession>